<dbReference type="AlphaFoldDB" id="A0A1I3XAT7"/>
<evidence type="ECO:0000313" key="1">
    <source>
        <dbReference type="EMBL" id="SFK16690.1"/>
    </source>
</evidence>
<dbReference type="EMBL" id="FOSC01000011">
    <property type="protein sequence ID" value="SFK16690.1"/>
    <property type="molecule type" value="Genomic_DNA"/>
</dbReference>
<proteinExistence type="predicted"/>
<keyword evidence="2" id="KW-1185">Reference proteome</keyword>
<sequence>MTIDGQISINEHAGLPIYRVINVVAVKCFSLKYICASRNSVVAGPRLRVTGIENTQVQLLSCLHIFIDTIVCIEDSGTLRGYSVDNTDLAITTIAAASAAKETGTGTTTTAARLPPWFTATAKNKNRPPPSTTIASFERC</sequence>
<gene>
    <name evidence="1" type="ORF">SAMN05216429_111114</name>
</gene>
<accession>A0A1I3XAT7</accession>
<dbReference type="Proteomes" id="UP000199445">
    <property type="component" value="Unassembled WGS sequence"/>
</dbReference>
<name>A0A1I3XAT7_9GAMM</name>
<reference evidence="1 2" key="1">
    <citation type="submission" date="2016-10" db="EMBL/GenBank/DDBJ databases">
        <authorList>
            <person name="de Groot N.N."/>
        </authorList>
    </citation>
    <scope>NUCLEOTIDE SEQUENCE [LARGE SCALE GENOMIC DNA]</scope>
    <source>
        <strain evidence="1 2">IBRC-M 10445</strain>
    </source>
</reference>
<evidence type="ECO:0000313" key="2">
    <source>
        <dbReference type="Proteomes" id="UP000199445"/>
    </source>
</evidence>
<protein>
    <submittedName>
        <fullName evidence="1">Uncharacterized protein</fullName>
    </submittedName>
</protein>
<organism evidence="1 2">
    <name type="scientific">Marinobacter persicus</name>
    <dbReference type="NCBI Taxonomy" id="930118"/>
    <lineage>
        <taxon>Bacteria</taxon>
        <taxon>Pseudomonadati</taxon>
        <taxon>Pseudomonadota</taxon>
        <taxon>Gammaproteobacteria</taxon>
        <taxon>Pseudomonadales</taxon>
        <taxon>Marinobacteraceae</taxon>
        <taxon>Marinobacter</taxon>
    </lineage>
</organism>